<dbReference type="PANTHER" id="PTHR33570:SF2">
    <property type="entry name" value="CARBOXYMUCONOLACTONE DECARBOXYLASE-LIKE DOMAIN-CONTAINING PROTEIN"/>
    <property type="match status" value="1"/>
</dbReference>
<feature type="domain" description="Carboxymuconolactone decarboxylase-like" evidence="1">
    <location>
        <begin position="55"/>
        <end position="136"/>
    </location>
</feature>
<keyword evidence="3" id="KW-1185">Reference proteome</keyword>
<dbReference type="SUPFAM" id="SSF69118">
    <property type="entry name" value="AhpD-like"/>
    <property type="match status" value="1"/>
</dbReference>
<name>A0ABR2V9H3_9PEZI</name>
<evidence type="ECO:0000259" key="1">
    <source>
        <dbReference type="Pfam" id="PF02627"/>
    </source>
</evidence>
<proteinExistence type="predicted"/>
<dbReference type="Pfam" id="PF02627">
    <property type="entry name" value="CMD"/>
    <property type="match status" value="1"/>
</dbReference>
<dbReference type="InterPro" id="IPR029032">
    <property type="entry name" value="AhpD-like"/>
</dbReference>
<evidence type="ECO:0000313" key="3">
    <source>
        <dbReference type="Proteomes" id="UP001408356"/>
    </source>
</evidence>
<gene>
    <name evidence="2" type="ORF">SUNI508_04147</name>
</gene>
<dbReference type="Proteomes" id="UP001408356">
    <property type="component" value="Unassembled WGS sequence"/>
</dbReference>
<sequence>MSTNNESPQKARQILFNEGLRVSIIMNFFLIRQEVTGAEHVKRSWANVSDFSRPMQELATEAGWGLIWGREGLDRRTRSLINIAMLTAMGKSTELAVHVRGAFQNGCTEKEIQEALLQASVYAGLPSGLEGFRVAQKVVDEEKEKTNSREDVNAE</sequence>
<accession>A0ABR2V9H3</accession>
<evidence type="ECO:0000313" key="2">
    <source>
        <dbReference type="EMBL" id="KAK9423253.1"/>
    </source>
</evidence>
<organism evidence="2 3">
    <name type="scientific">Seiridium unicorne</name>
    <dbReference type="NCBI Taxonomy" id="138068"/>
    <lineage>
        <taxon>Eukaryota</taxon>
        <taxon>Fungi</taxon>
        <taxon>Dikarya</taxon>
        <taxon>Ascomycota</taxon>
        <taxon>Pezizomycotina</taxon>
        <taxon>Sordariomycetes</taxon>
        <taxon>Xylariomycetidae</taxon>
        <taxon>Amphisphaeriales</taxon>
        <taxon>Sporocadaceae</taxon>
        <taxon>Seiridium</taxon>
    </lineage>
</organism>
<dbReference type="Gene3D" id="1.20.1290.10">
    <property type="entry name" value="AhpD-like"/>
    <property type="match status" value="1"/>
</dbReference>
<dbReference type="InterPro" id="IPR052512">
    <property type="entry name" value="4CMD/NDH-1_regulator"/>
</dbReference>
<protein>
    <submittedName>
        <fullName evidence="2">Carboxymuconolactone decarboxylase-like domain-containing protein</fullName>
    </submittedName>
</protein>
<dbReference type="EMBL" id="JARVKF010000079">
    <property type="protein sequence ID" value="KAK9423253.1"/>
    <property type="molecule type" value="Genomic_DNA"/>
</dbReference>
<dbReference type="PANTHER" id="PTHR33570">
    <property type="entry name" value="4-CARBOXYMUCONOLACTONE DECARBOXYLASE FAMILY PROTEIN"/>
    <property type="match status" value="1"/>
</dbReference>
<dbReference type="InterPro" id="IPR003779">
    <property type="entry name" value="CMD-like"/>
</dbReference>
<comment type="caution">
    <text evidence="2">The sequence shown here is derived from an EMBL/GenBank/DDBJ whole genome shotgun (WGS) entry which is preliminary data.</text>
</comment>
<reference evidence="2 3" key="1">
    <citation type="journal article" date="2024" name="J. Plant Pathol.">
        <title>Sequence and assembly of the genome of Seiridium unicorne, isolate CBS 538.82, causal agent of cypress canker disease.</title>
        <authorList>
            <person name="Scali E."/>
            <person name="Rocca G.D."/>
            <person name="Danti R."/>
            <person name="Garbelotto M."/>
            <person name="Barberini S."/>
            <person name="Baroncelli R."/>
            <person name="Emiliani G."/>
        </authorList>
    </citation>
    <scope>NUCLEOTIDE SEQUENCE [LARGE SCALE GENOMIC DNA]</scope>
    <source>
        <strain evidence="2 3">BM-138-508</strain>
    </source>
</reference>